<keyword evidence="12 19" id="KW-0479">Metal-binding</keyword>
<dbReference type="GO" id="GO:0046872">
    <property type="term" value="F:metal ion binding"/>
    <property type="evidence" value="ECO:0007669"/>
    <property type="project" value="UniProtKB-KW"/>
</dbReference>
<dbReference type="HAMAP" id="MF_00110">
    <property type="entry name" value="DHQ_synthase"/>
    <property type="match status" value="1"/>
</dbReference>
<dbReference type="Pfam" id="PF01761">
    <property type="entry name" value="DHQ_synthase"/>
    <property type="match status" value="1"/>
</dbReference>
<dbReference type="EMBL" id="CP036278">
    <property type="protein sequence ID" value="QDU54033.1"/>
    <property type="molecule type" value="Genomic_DNA"/>
</dbReference>
<keyword evidence="16 19" id="KW-0057">Aromatic amino acid biosynthesis</keyword>
<dbReference type="Pfam" id="PF24621">
    <property type="entry name" value="DHQS_C"/>
    <property type="match status" value="1"/>
</dbReference>
<evidence type="ECO:0000256" key="11">
    <source>
        <dbReference type="ARBA" id="ARBA00022605"/>
    </source>
</evidence>
<dbReference type="PANTHER" id="PTHR43622">
    <property type="entry name" value="3-DEHYDROQUINATE SYNTHASE"/>
    <property type="match status" value="1"/>
</dbReference>
<dbReference type="PIRSF" id="PIRSF001455">
    <property type="entry name" value="DHQ_synth"/>
    <property type="match status" value="1"/>
</dbReference>
<comment type="similarity">
    <text evidence="7 19">Belongs to the sugar phosphate cyclases superfamily. Dehydroquinate synthase family.</text>
</comment>
<dbReference type="GO" id="GO:0005737">
    <property type="term" value="C:cytoplasm"/>
    <property type="evidence" value="ECO:0007669"/>
    <property type="project" value="UniProtKB-SubCell"/>
</dbReference>
<comment type="catalytic activity">
    <reaction evidence="1 19">
        <text>7-phospho-2-dehydro-3-deoxy-D-arabino-heptonate = 3-dehydroquinate + phosphate</text>
        <dbReference type="Rhea" id="RHEA:21968"/>
        <dbReference type="ChEBI" id="CHEBI:32364"/>
        <dbReference type="ChEBI" id="CHEBI:43474"/>
        <dbReference type="ChEBI" id="CHEBI:58394"/>
        <dbReference type="EC" id="4.2.3.4"/>
    </reaction>
</comment>
<evidence type="ECO:0000256" key="18">
    <source>
        <dbReference type="ARBA" id="ARBA00023285"/>
    </source>
</evidence>
<dbReference type="InterPro" id="IPR030960">
    <property type="entry name" value="DHQS/DOIS_N"/>
</dbReference>
<reference evidence="22 23" key="1">
    <citation type="submission" date="2019-02" db="EMBL/GenBank/DDBJ databases">
        <title>Deep-cultivation of Planctomycetes and their phenomic and genomic characterization uncovers novel biology.</title>
        <authorList>
            <person name="Wiegand S."/>
            <person name="Jogler M."/>
            <person name="Boedeker C."/>
            <person name="Pinto D."/>
            <person name="Vollmers J."/>
            <person name="Rivas-Marin E."/>
            <person name="Kohn T."/>
            <person name="Peeters S.H."/>
            <person name="Heuer A."/>
            <person name="Rast P."/>
            <person name="Oberbeckmann S."/>
            <person name="Bunk B."/>
            <person name="Jeske O."/>
            <person name="Meyerdierks A."/>
            <person name="Storesund J.E."/>
            <person name="Kallscheuer N."/>
            <person name="Luecker S."/>
            <person name="Lage O.M."/>
            <person name="Pohl T."/>
            <person name="Merkel B.J."/>
            <person name="Hornburger P."/>
            <person name="Mueller R.-W."/>
            <person name="Bruemmer F."/>
            <person name="Labrenz M."/>
            <person name="Spormann A.M."/>
            <person name="Op den Camp H."/>
            <person name="Overmann J."/>
            <person name="Amann R."/>
            <person name="Jetten M.S.M."/>
            <person name="Mascher T."/>
            <person name="Medema M.H."/>
            <person name="Devos D.P."/>
            <person name="Kaster A.-K."/>
            <person name="Ovreas L."/>
            <person name="Rohde M."/>
            <person name="Galperin M.Y."/>
            <person name="Jogler C."/>
        </authorList>
    </citation>
    <scope>NUCLEOTIDE SEQUENCE [LARGE SCALE GENOMIC DNA]</scope>
    <source>
        <strain evidence="22 23">Pan181</strain>
    </source>
</reference>
<protein>
    <recommendedName>
        <fullName evidence="9 19">3-dehydroquinate synthase</fullName>
        <shortName evidence="19">DHQS</shortName>
        <ecNumber evidence="8 19">4.2.3.4</ecNumber>
    </recommendedName>
</protein>
<evidence type="ECO:0000256" key="12">
    <source>
        <dbReference type="ARBA" id="ARBA00022723"/>
    </source>
</evidence>
<feature type="binding site" evidence="19">
    <location>
        <position position="269"/>
    </location>
    <ligand>
        <name>Zn(2+)</name>
        <dbReference type="ChEBI" id="CHEBI:29105"/>
    </ligand>
</feature>
<evidence type="ECO:0000256" key="19">
    <source>
        <dbReference type="HAMAP-Rule" id="MF_00110"/>
    </source>
</evidence>
<keyword evidence="23" id="KW-1185">Reference proteome</keyword>
<dbReference type="AlphaFoldDB" id="A0A518AH26"/>
<dbReference type="PANTHER" id="PTHR43622:SF7">
    <property type="entry name" value="3-DEHYDROQUINATE SYNTHASE, CHLOROPLASTIC"/>
    <property type="match status" value="1"/>
</dbReference>
<keyword evidence="15 19" id="KW-0520">NAD</keyword>
<evidence type="ECO:0000313" key="23">
    <source>
        <dbReference type="Proteomes" id="UP000315750"/>
    </source>
</evidence>
<dbReference type="GO" id="GO:0000166">
    <property type="term" value="F:nucleotide binding"/>
    <property type="evidence" value="ECO:0007669"/>
    <property type="project" value="UniProtKB-KW"/>
</dbReference>
<dbReference type="CDD" id="cd08195">
    <property type="entry name" value="DHQS"/>
    <property type="match status" value="1"/>
</dbReference>
<dbReference type="NCBIfam" id="TIGR01357">
    <property type="entry name" value="aroB"/>
    <property type="match status" value="1"/>
</dbReference>
<organism evidence="22 23">
    <name type="scientific">Aeoliella mucimassa</name>
    <dbReference type="NCBI Taxonomy" id="2527972"/>
    <lineage>
        <taxon>Bacteria</taxon>
        <taxon>Pseudomonadati</taxon>
        <taxon>Planctomycetota</taxon>
        <taxon>Planctomycetia</taxon>
        <taxon>Pirellulales</taxon>
        <taxon>Lacipirellulaceae</taxon>
        <taxon>Aeoliella</taxon>
    </lineage>
</organism>
<feature type="binding site" evidence="19">
    <location>
        <begin position="109"/>
        <end position="113"/>
    </location>
    <ligand>
        <name>NAD(+)</name>
        <dbReference type="ChEBI" id="CHEBI:57540"/>
    </ligand>
</feature>
<evidence type="ECO:0000256" key="2">
    <source>
        <dbReference type="ARBA" id="ARBA00001911"/>
    </source>
</evidence>
<gene>
    <name evidence="22" type="primary">aroB_1</name>
    <name evidence="19" type="synonym">aroB</name>
    <name evidence="22" type="ORF">Pan181_02130</name>
</gene>
<dbReference type="GO" id="GO:0003856">
    <property type="term" value="F:3-dehydroquinate synthase activity"/>
    <property type="evidence" value="ECO:0007669"/>
    <property type="project" value="UniProtKB-UniRule"/>
</dbReference>
<evidence type="ECO:0000313" key="22">
    <source>
        <dbReference type="EMBL" id="QDU54033.1"/>
    </source>
</evidence>
<feature type="binding site" evidence="19">
    <location>
        <position position="252"/>
    </location>
    <ligand>
        <name>Zn(2+)</name>
        <dbReference type="ChEBI" id="CHEBI:29105"/>
    </ligand>
</feature>
<feature type="binding site" evidence="19">
    <location>
        <position position="146"/>
    </location>
    <ligand>
        <name>NAD(+)</name>
        <dbReference type="ChEBI" id="CHEBI:57540"/>
    </ligand>
</feature>
<feature type="domain" description="3-dehydroquinate synthase N-terminal" evidence="20">
    <location>
        <begin position="71"/>
        <end position="183"/>
    </location>
</feature>
<accession>A0A518AH26</accession>
<comment type="function">
    <text evidence="4 19">Catalyzes the conversion of 3-deoxy-D-arabino-heptulosonate 7-phosphate (DAHP) to dehydroquinate (DHQ).</text>
</comment>
<evidence type="ECO:0000256" key="1">
    <source>
        <dbReference type="ARBA" id="ARBA00001393"/>
    </source>
</evidence>
<evidence type="ECO:0000256" key="10">
    <source>
        <dbReference type="ARBA" id="ARBA00022490"/>
    </source>
</evidence>
<dbReference type="Gene3D" id="3.40.50.1970">
    <property type="match status" value="1"/>
</dbReference>
<dbReference type="SUPFAM" id="SSF56796">
    <property type="entry name" value="Dehydroquinate synthase-like"/>
    <property type="match status" value="1"/>
</dbReference>
<evidence type="ECO:0000256" key="8">
    <source>
        <dbReference type="ARBA" id="ARBA00013031"/>
    </source>
</evidence>
<evidence type="ECO:0000256" key="13">
    <source>
        <dbReference type="ARBA" id="ARBA00022741"/>
    </source>
</evidence>
<evidence type="ECO:0000259" key="20">
    <source>
        <dbReference type="Pfam" id="PF01761"/>
    </source>
</evidence>
<dbReference type="InterPro" id="IPR016037">
    <property type="entry name" value="DHQ_synth_AroB"/>
</dbReference>
<keyword evidence="10 19" id="KW-0963">Cytoplasm</keyword>
<feature type="binding site" evidence="19">
    <location>
        <begin position="133"/>
        <end position="134"/>
    </location>
    <ligand>
        <name>NAD(+)</name>
        <dbReference type="ChEBI" id="CHEBI:57540"/>
    </ligand>
</feature>
<evidence type="ECO:0000256" key="6">
    <source>
        <dbReference type="ARBA" id="ARBA00004661"/>
    </source>
</evidence>
<comment type="cofactor">
    <cofactor evidence="19">
        <name>Co(2+)</name>
        <dbReference type="ChEBI" id="CHEBI:48828"/>
    </cofactor>
    <cofactor evidence="19">
        <name>Zn(2+)</name>
        <dbReference type="ChEBI" id="CHEBI:29105"/>
    </cofactor>
    <text evidence="19">Binds 1 divalent metal cation per subunit. Can use either Co(2+) or Zn(2+).</text>
</comment>
<evidence type="ECO:0000259" key="21">
    <source>
        <dbReference type="Pfam" id="PF24621"/>
    </source>
</evidence>
<feature type="binding site" evidence="19">
    <location>
        <position position="188"/>
    </location>
    <ligand>
        <name>Zn(2+)</name>
        <dbReference type="ChEBI" id="CHEBI:29105"/>
    </ligand>
</feature>
<evidence type="ECO:0000256" key="3">
    <source>
        <dbReference type="ARBA" id="ARBA00001947"/>
    </source>
</evidence>
<keyword evidence="11 19" id="KW-0028">Amino-acid biosynthesis</keyword>
<dbReference type="InterPro" id="IPR056179">
    <property type="entry name" value="DHQS_C"/>
</dbReference>
<dbReference type="GO" id="GO:0009073">
    <property type="term" value="P:aromatic amino acid family biosynthetic process"/>
    <property type="evidence" value="ECO:0007669"/>
    <property type="project" value="UniProtKB-KW"/>
</dbReference>
<evidence type="ECO:0000256" key="5">
    <source>
        <dbReference type="ARBA" id="ARBA00004496"/>
    </source>
</evidence>
<keyword evidence="17 19" id="KW-0456">Lyase</keyword>
<evidence type="ECO:0000256" key="4">
    <source>
        <dbReference type="ARBA" id="ARBA00003485"/>
    </source>
</evidence>
<evidence type="ECO:0000256" key="9">
    <source>
        <dbReference type="ARBA" id="ARBA00017684"/>
    </source>
</evidence>
<comment type="cofactor">
    <cofactor evidence="3">
        <name>Zn(2+)</name>
        <dbReference type="ChEBI" id="CHEBI:29105"/>
    </cofactor>
</comment>
<evidence type="ECO:0000256" key="16">
    <source>
        <dbReference type="ARBA" id="ARBA00023141"/>
    </source>
</evidence>
<comment type="subcellular location">
    <subcellularLocation>
        <location evidence="5 19">Cytoplasm</location>
    </subcellularLocation>
</comment>
<evidence type="ECO:0000256" key="14">
    <source>
        <dbReference type="ARBA" id="ARBA00022833"/>
    </source>
</evidence>
<feature type="domain" description="3-dehydroquinate synthase C-terminal" evidence="21">
    <location>
        <begin position="185"/>
        <end position="329"/>
    </location>
</feature>
<name>A0A518AH26_9BACT</name>
<comment type="cofactor">
    <cofactor evidence="2 19">
        <name>NAD(+)</name>
        <dbReference type="ChEBI" id="CHEBI:57540"/>
    </cofactor>
</comment>
<dbReference type="RefSeq" id="WP_145245065.1">
    <property type="nucleotide sequence ID" value="NZ_CP036278.1"/>
</dbReference>
<dbReference type="Gene3D" id="1.20.1090.10">
    <property type="entry name" value="Dehydroquinate synthase-like - alpha domain"/>
    <property type="match status" value="1"/>
</dbReference>
<dbReference type="InterPro" id="IPR050071">
    <property type="entry name" value="Dehydroquinate_synthase"/>
</dbReference>
<comment type="caution">
    <text evidence="19">Lacks conserved residue(s) required for the propagation of feature annotation.</text>
</comment>
<sequence length="362" mass="38955">MASSQTIRVNLAERSYDILIGSGTLDVFPQFMADRNSSTHVVIITDSNVDDLYADALGDSLTEQGYEVQMMVVDAGEESKSADAAIDLWETMLAEGADRGSVVAAVGGGVVGDLAGFVAATFARGLAFVQVPTTLLAQVDSSVGGKVGINLSEAKNMVGAFWQPMGVLVDVNVLGTLPAKEFAAGMAEVVKYGVIMDLDFFEYLEQNVDGINARDPEVMQKVVERCCQLKAEVVEADEREESGRRAILNYGHTFAHAFEAATEYGQLLHGEAVSMGMVCESRLAERIGLIDAAATERQVKLLEALSLPITPPELDPEEVYRLMWHDKKVADGKINFVLPTKIGETTLTSDVKSRDVLAVLEG</sequence>
<dbReference type="GO" id="GO:0009423">
    <property type="term" value="P:chorismate biosynthetic process"/>
    <property type="evidence" value="ECO:0007669"/>
    <property type="project" value="UniProtKB-UniRule"/>
</dbReference>
<feature type="binding site" evidence="19">
    <location>
        <position position="155"/>
    </location>
    <ligand>
        <name>NAD(+)</name>
        <dbReference type="ChEBI" id="CHEBI:57540"/>
    </ligand>
</feature>
<keyword evidence="13 19" id="KW-0547">Nucleotide-binding</keyword>
<dbReference type="InterPro" id="IPR030963">
    <property type="entry name" value="DHQ_synth_fam"/>
</dbReference>
<dbReference type="OrthoDB" id="9806583at2"/>
<proteinExistence type="inferred from homology"/>
<dbReference type="EC" id="4.2.3.4" evidence="8 19"/>
<dbReference type="UniPathway" id="UPA00053">
    <property type="reaction ID" value="UER00085"/>
</dbReference>
<evidence type="ECO:0000256" key="17">
    <source>
        <dbReference type="ARBA" id="ARBA00023239"/>
    </source>
</evidence>
<dbReference type="Proteomes" id="UP000315750">
    <property type="component" value="Chromosome"/>
</dbReference>
<dbReference type="KEGG" id="amuc:Pan181_02130"/>
<dbReference type="GO" id="GO:0008652">
    <property type="term" value="P:amino acid biosynthetic process"/>
    <property type="evidence" value="ECO:0007669"/>
    <property type="project" value="UniProtKB-KW"/>
</dbReference>
<comment type="pathway">
    <text evidence="6 19">Metabolic intermediate biosynthesis; chorismate biosynthesis; chorismate from D-erythrose 4-phosphate and phosphoenolpyruvate: step 2/7.</text>
</comment>
<evidence type="ECO:0000256" key="15">
    <source>
        <dbReference type="ARBA" id="ARBA00023027"/>
    </source>
</evidence>
<keyword evidence="18 19" id="KW-0170">Cobalt</keyword>
<evidence type="ECO:0000256" key="7">
    <source>
        <dbReference type="ARBA" id="ARBA00005412"/>
    </source>
</evidence>
<keyword evidence="14 19" id="KW-0862">Zinc</keyword>
<dbReference type="FunFam" id="3.40.50.1970:FF:000007">
    <property type="entry name" value="Pentafunctional AROM polypeptide"/>
    <property type="match status" value="1"/>
</dbReference>